<evidence type="ECO:0000256" key="4">
    <source>
        <dbReference type="ARBA" id="ARBA00010617"/>
    </source>
</evidence>
<dbReference type="GO" id="GO:0020037">
    <property type="term" value="F:heme binding"/>
    <property type="evidence" value="ECO:0007669"/>
    <property type="project" value="InterPro"/>
</dbReference>
<dbReference type="PROSITE" id="PS00086">
    <property type="entry name" value="CYTOCHROME_P450"/>
    <property type="match status" value="1"/>
</dbReference>
<keyword evidence="12 14" id="KW-0503">Monooxygenase</keyword>
<evidence type="ECO:0000256" key="8">
    <source>
        <dbReference type="ARBA" id="ARBA00022824"/>
    </source>
</evidence>
<dbReference type="AlphaFoldDB" id="A0A3L8RUT1"/>
<organism evidence="15 16">
    <name type="scientific">Chloebia gouldiae</name>
    <name type="common">Gouldian finch</name>
    <name type="synonym">Erythrura gouldiae</name>
    <dbReference type="NCBI Taxonomy" id="44316"/>
    <lineage>
        <taxon>Eukaryota</taxon>
        <taxon>Metazoa</taxon>
        <taxon>Chordata</taxon>
        <taxon>Craniata</taxon>
        <taxon>Vertebrata</taxon>
        <taxon>Euteleostomi</taxon>
        <taxon>Archelosauria</taxon>
        <taxon>Archosauria</taxon>
        <taxon>Dinosauria</taxon>
        <taxon>Saurischia</taxon>
        <taxon>Theropoda</taxon>
        <taxon>Coelurosauria</taxon>
        <taxon>Aves</taxon>
        <taxon>Neognathae</taxon>
        <taxon>Neoaves</taxon>
        <taxon>Telluraves</taxon>
        <taxon>Australaves</taxon>
        <taxon>Passeriformes</taxon>
        <taxon>Passeroidea</taxon>
        <taxon>Passeridae</taxon>
        <taxon>Chloebia</taxon>
    </lineage>
</organism>
<dbReference type="PANTHER" id="PTHR24289">
    <property type="entry name" value="STEROID 17-ALPHA-HYDROXYLASE/17,20 LYASE"/>
    <property type="match status" value="1"/>
</dbReference>
<protein>
    <recommendedName>
        <fullName evidence="5">unspecific monooxygenase</fullName>
        <ecNumber evidence="5">1.14.14.1</ecNumber>
    </recommendedName>
</protein>
<evidence type="ECO:0000256" key="3">
    <source>
        <dbReference type="ARBA" id="ARBA00004406"/>
    </source>
</evidence>
<dbReference type="Gene3D" id="1.10.630.10">
    <property type="entry name" value="Cytochrome P450"/>
    <property type="match status" value="1"/>
</dbReference>
<dbReference type="InterPro" id="IPR017972">
    <property type="entry name" value="Cyt_P450_CS"/>
</dbReference>
<comment type="subcellular location">
    <subcellularLocation>
        <location evidence="3">Endoplasmic reticulum membrane</location>
        <topology evidence="3">Peripheral membrane protein</topology>
    </subcellularLocation>
    <subcellularLocation>
        <location evidence="2">Microsome membrane</location>
        <topology evidence="2">Peripheral membrane protein</topology>
    </subcellularLocation>
</comment>
<dbReference type="InterPro" id="IPR001128">
    <property type="entry name" value="Cyt_P450"/>
</dbReference>
<dbReference type="GO" id="GO:0042446">
    <property type="term" value="P:hormone biosynthetic process"/>
    <property type="evidence" value="ECO:0007669"/>
    <property type="project" value="TreeGrafter"/>
</dbReference>
<keyword evidence="10 14" id="KW-0560">Oxidoreductase</keyword>
<dbReference type="GO" id="GO:0005506">
    <property type="term" value="F:iron ion binding"/>
    <property type="evidence" value="ECO:0007669"/>
    <property type="project" value="InterPro"/>
</dbReference>
<evidence type="ECO:0000256" key="5">
    <source>
        <dbReference type="ARBA" id="ARBA00012109"/>
    </source>
</evidence>
<dbReference type="PRINTS" id="PR00463">
    <property type="entry name" value="EP450I"/>
</dbReference>
<dbReference type="PANTHER" id="PTHR24289:SF21">
    <property type="entry name" value="CYTOCHROME P450 1A"/>
    <property type="match status" value="1"/>
</dbReference>
<name>A0A3L8RUT1_CHLGU</name>
<evidence type="ECO:0000256" key="11">
    <source>
        <dbReference type="ARBA" id="ARBA00023004"/>
    </source>
</evidence>
<dbReference type="GO" id="GO:0005789">
    <property type="term" value="C:endoplasmic reticulum membrane"/>
    <property type="evidence" value="ECO:0007669"/>
    <property type="project" value="UniProtKB-SubCell"/>
</dbReference>
<keyword evidence="16" id="KW-1185">Reference proteome</keyword>
<evidence type="ECO:0000313" key="16">
    <source>
        <dbReference type="Proteomes" id="UP000276834"/>
    </source>
</evidence>
<keyword evidence="11 13" id="KW-0408">Iron</keyword>
<evidence type="ECO:0000256" key="13">
    <source>
        <dbReference type="PIRSR" id="PIRSR602401-1"/>
    </source>
</evidence>
<evidence type="ECO:0000256" key="7">
    <source>
        <dbReference type="ARBA" id="ARBA00022723"/>
    </source>
</evidence>
<comment type="cofactor">
    <cofactor evidence="1 13">
        <name>heme</name>
        <dbReference type="ChEBI" id="CHEBI:30413"/>
    </cofactor>
</comment>
<dbReference type="Proteomes" id="UP000276834">
    <property type="component" value="Unassembled WGS sequence"/>
</dbReference>
<keyword evidence="8" id="KW-0256">Endoplasmic reticulum</keyword>
<evidence type="ECO:0000256" key="14">
    <source>
        <dbReference type="RuleBase" id="RU000461"/>
    </source>
</evidence>
<proteinExistence type="inferred from homology"/>
<evidence type="ECO:0000256" key="10">
    <source>
        <dbReference type="ARBA" id="ARBA00023002"/>
    </source>
</evidence>
<gene>
    <name evidence="15" type="ORF">DV515_00015696</name>
</gene>
<dbReference type="InterPro" id="IPR002401">
    <property type="entry name" value="Cyt_P450_E_grp-I"/>
</dbReference>
<dbReference type="SUPFAM" id="SSF48264">
    <property type="entry name" value="Cytochrome P450"/>
    <property type="match status" value="1"/>
</dbReference>
<evidence type="ECO:0000256" key="1">
    <source>
        <dbReference type="ARBA" id="ARBA00001971"/>
    </source>
</evidence>
<evidence type="ECO:0000256" key="6">
    <source>
        <dbReference type="ARBA" id="ARBA00022617"/>
    </source>
</evidence>
<dbReference type="InterPro" id="IPR036396">
    <property type="entry name" value="Cyt_P450_sf"/>
</dbReference>
<evidence type="ECO:0000313" key="15">
    <source>
        <dbReference type="EMBL" id="RLV87450.1"/>
    </source>
</evidence>
<sequence length="125" mass="14400">MKSISCVCLGKHSPSLEQRFQRAELMECDMDTVLPERFLSAAGTELSRPESEKVLSFGLGRRRCIGETIGRWEIFLFLTTLLQQLHFSLRPGEHVDTTPQYGLTMKYKKCEAFQIQQRFPVRSSL</sequence>
<keyword evidence="7 13" id="KW-0479">Metal-binding</keyword>
<dbReference type="GO" id="GO:0004508">
    <property type="term" value="F:steroid 17-alpha-monooxygenase activity"/>
    <property type="evidence" value="ECO:0007669"/>
    <property type="project" value="TreeGrafter"/>
</dbReference>
<dbReference type="OrthoDB" id="1055148at2759"/>
<keyword evidence="9" id="KW-0492">Microsome</keyword>
<evidence type="ECO:0000256" key="2">
    <source>
        <dbReference type="ARBA" id="ARBA00004174"/>
    </source>
</evidence>
<dbReference type="GO" id="GO:0042448">
    <property type="term" value="P:progesterone metabolic process"/>
    <property type="evidence" value="ECO:0007669"/>
    <property type="project" value="TreeGrafter"/>
</dbReference>
<feature type="binding site" description="axial binding residue" evidence="13">
    <location>
        <position position="64"/>
    </location>
    <ligand>
        <name>heme</name>
        <dbReference type="ChEBI" id="CHEBI:30413"/>
    </ligand>
    <ligandPart>
        <name>Fe</name>
        <dbReference type="ChEBI" id="CHEBI:18248"/>
    </ligandPart>
</feature>
<comment type="similarity">
    <text evidence="4 14">Belongs to the cytochrome P450 family.</text>
</comment>
<evidence type="ECO:0000256" key="9">
    <source>
        <dbReference type="ARBA" id="ARBA00022848"/>
    </source>
</evidence>
<dbReference type="EMBL" id="QUSF01000201">
    <property type="protein sequence ID" value="RLV87450.1"/>
    <property type="molecule type" value="Genomic_DNA"/>
</dbReference>
<accession>A0A3L8RUT1</accession>
<evidence type="ECO:0000256" key="12">
    <source>
        <dbReference type="ARBA" id="ARBA00023033"/>
    </source>
</evidence>
<keyword evidence="6 13" id="KW-0349">Heme</keyword>
<dbReference type="EC" id="1.14.14.1" evidence="5"/>
<dbReference type="Pfam" id="PF00067">
    <property type="entry name" value="p450"/>
    <property type="match status" value="1"/>
</dbReference>
<reference evidence="15 16" key="1">
    <citation type="journal article" date="2018" name="Proc. R. Soc. B">
        <title>A non-coding region near Follistatin controls head colour polymorphism in the Gouldian finch.</title>
        <authorList>
            <person name="Toomey M.B."/>
            <person name="Marques C.I."/>
            <person name="Andrade P."/>
            <person name="Araujo P.M."/>
            <person name="Sabatino S."/>
            <person name="Gazda M.A."/>
            <person name="Afonso S."/>
            <person name="Lopes R.J."/>
            <person name="Corbo J.C."/>
            <person name="Carneiro M."/>
        </authorList>
    </citation>
    <scope>NUCLEOTIDE SEQUENCE [LARGE SCALE GENOMIC DNA]</scope>
    <source>
        <strain evidence="15">Red01</strain>
        <tissue evidence="15">Muscle</tissue>
    </source>
</reference>
<comment type="caution">
    <text evidence="15">The sequence shown here is derived from an EMBL/GenBank/DDBJ whole genome shotgun (WGS) entry which is preliminary data.</text>
</comment>